<evidence type="ECO:0000313" key="6">
    <source>
        <dbReference type="EMBL" id="THG29577.1"/>
    </source>
</evidence>
<gene>
    <name evidence="6" type="ORF">E6C64_12895</name>
</gene>
<dbReference type="Gene3D" id="1.10.357.10">
    <property type="entry name" value="Tetracycline Repressor, domain 2"/>
    <property type="match status" value="1"/>
</dbReference>
<dbReference type="EMBL" id="SSSM01000005">
    <property type="protein sequence ID" value="THG29577.1"/>
    <property type="molecule type" value="Genomic_DNA"/>
</dbReference>
<dbReference type="Proteomes" id="UP000309133">
    <property type="component" value="Unassembled WGS sequence"/>
</dbReference>
<organism evidence="6 7">
    <name type="scientific">Naasia lichenicola</name>
    <dbReference type="NCBI Taxonomy" id="2565933"/>
    <lineage>
        <taxon>Bacteria</taxon>
        <taxon>Bacillati</taxon>
        <taxon>Actinomycetota</taxon>
        <taxon>Actinomycetes</taxon>
        <taxon>Micrococcales</taxon>
        <taxon>Microbacteriaceae</taxon>
        <taxon>Naasia</taxon>
    </lineage>
</organism>
<keyword evidence="3" id="KW-0804">Transcription</keyword>
<feature type="domain" description="HTH tetR-type" evidence="5">
    <location>
        <begin position="37"/>
        <end position="97"/>
    </location>
</feature>
<dbReference type="Pfam" id="PF13305">
    <property type="entry name" value="TetR_C_33"/>
    <property type="match status" value="1"/>
</dbReference>
<dbReference type="InterPro" id="IPR050109">
    <property type="entry name" value="HTH-type_TetR-like_transc_reg"/>
</dbReference>
<dbReference type="Pfam" id="PF00440">
    <property type="entry name" value="TetR_N"/>
    <property type="match status" value="1"/>
</dbReference>
<sequence length="266" mass="28253">MGITVWLPCYGVNTSRKRRAPVTTAIEKPTRREQRRIQTLQEIKALAMEQVAAGGPDAVSLSGIVRSMSMSPAAVYRYFDSRDALLGDLVVDAYDEFADFIAQSSSDDVVPEERLAAVLHAVRIWALDHPNAYRLIFQTSVGSGNEVAPERTRSASTRSMSTIVAVLAAAGSRSSAAKPSDQVPAEVSDEVPQSPFVDAVAGWAKRSGLDAYGPAVLALGMTTWTRLHGVISLELGGHLGATGLDPSALYDAEVADIGRAAGRIAT</sequence>
<evidence type="ECO:0000313" key="7">
    <source>
        <dbReference type="Proteomes" id="UP000309133"/>
    </source>
</evidence>
<keyword evidence="7" id="KW-1185">Reference proteome</keyword>
<protein>
    <submittedName>
        <fullName evidence="6">TetR/AcrR family transcriptional regulator</fullName>
    </submittedName>
</protein>
<proteinExistence type="predicted"/>
<evidence type="ECO:0000256" key="1">
    <source>
        <dbReference type="ARBA" id="ARBA00023015"/>
    </source>
</evidence>
<dbReference type="GO" id="GO:0003700">
    <property type="term" value="F:DNA-binding transcription factor activity"/>
    <property type="evidence" value="ECO:0007669"/>
    <property type="project" value="TreeGrafter"/>
</dbReference>
<keyword evidence="2 4" id="KW-0238">DNA-binding</keyword>
<dbReference type="InterPro" id="IPR036271">
    <property type="entry name" value="Tet_transcr_reg_TetR-rel_C_sf"/>
</dbReference>
<dbReference type="AlphaFoldDB" id="A0A4V3WSV4"/>
<comment type="caution">
    <text evidence="6">The sequence shown here is derived from an EMBL/GenBank/DDBJ whole genome shotgun (WGS) entry which is preliminary data.</text>
</comment>
<name>A0A4V3WSV4_9MICO</name>
<dbReference type="PANTHER" id="PTHR30055:SF243">
    <property type="entry name" value="HTH-TYPE TRANSCRIPTIONAL REGULATOR RV1816"/>
    <property type="match status" value="1"/>
</dbReference>
<evidence type="ECO:0000256" key="2">
    <source>
        <dbReference type="ARBA" id="ARBA00023125"/>
    </source>
</evidence>
<dbReference type="InterPro" id="IPR025996">
    <property type="entry name" value="MT1864/Rv1816-like_C"/>
</dbReference>
<evidence type="ECO:0000256" key="4">
    <source>
        <dbReference type="PROSITE-ProRule" id="PRU00335"/>
    </source>
</evidence>
<dbReference type="SUPFAM" id="SSF46689">
    <property type="entry name" value="Homeodomain-like"/>
    <property type="match status" value="1"/>
</dbReference>
<reference evidence="6 7" key="1">
    <citation type="submission" date="2019-04" db="EMBL/GenBank/DDBJ databases">
        <authorList>
            <person name="Jiang L."/>
        </authorList>
    </citation>
    <scope>NUCLEOTIDE SEQUENCE [LARGE SCALE GENOMIC DNA]</scope>
    <source>
        <strain evidence="6 7">YIM 131853</strain>
    </source>
</reference>
<dbReference type="PANTHER" id="PTHR30055">
    <property type="entry name" value="HTH-TYPE TRANSCRIPTIONAL REGULATOR RUTR"/>
    <property type="match status" value="1"/>
</dbReference>
<accession>A0A4V3WSV4</accession>
<feature type="DNA-binding region" description="H-T-H motif" evidence="4">
    <location>
        <begin position="60"/>
        <end position="79"/>
    </location>
</feature>
<keyword evidence="1" id="KW-0805">Transcription regulation</keyword>
<evidence type="ECO:0000259" key="5">
    <source>
        <dbReference type="PROSITE" id="PS50977"/>
    </source>
</evidence>
<dbReference type="GO" id="GO:0000976">
    <property type="term" value="F:transcription cis-regulatory region binding"/>
    <property type="evidence" value="ECO:0007669"/>
    <property type="project" value="TreeGrafter"/>
</dbReference>
<dbReference type="PROSITE" id="PS50977">
    <property type="entry name" value="HTH_TETR_2"/>
    <property type="match status" value="1"/>
</dbReference>
<dbReference type="InterPro" id="IPR009057">
    <property type="entry name" value="Homeodomain-like_sf"/>
</dbReference>
<dbReference type="SUPFAM" id="SSF48498">
    <property type="entry name" value="Tetracyclin repressor-like, C-terminal domain"/>
    <property type="match status" value="1"/>
</dbReference>
<evidence type="ECO:0000256" key="3">
    <source>
        <dbReference type="ARBA" id="ARBA00023163"/>
    </source>
</evidence>
<dbReference type="InterPro" id="IPR001647">
    <property type="entry name" value="HTH_TetR"/>
</dbReference>